<evidence type="ECO:0000259" key="8">
    <source>
        <dbReference type="SMART" id="SM00244"/>
    </source>
</evidence>
<dbReference type="Pfam" id="PF01145">
    <property type="entry name" value="Band_7"/>
    <property type="match status" value="1"/>
</dbReference>
<comment type="subcellular location">
    <subcellularLocation>
        <location evidence="1">Membrane</location>
    </subcellularLocation>
</comment>
<sequence>MDRKIDGQPQSNIVHKSFWDMILAMAGPWGNDGGGNKGSGNGDSGGGPRNPWGNGGGSSGGGGRKGAGSLEELFKKGAGGGFKGGIPRRPGGRPWWPVLLLVFVILWVALSSIHRVSPQERGVVTLFGSYSRTMQPGLHFSLPAPIEQVTKLDVEEIRTIDIPEGESEKLILTGDQNIVDLGYSVRWNIKAPELYLFQIAEQQETIREVAESAMRAAVANFTLDDTIGSERTEIEQQVEQNMQELLDGYGAGVVIRGIAIKKADPPAKVNDAFKEVSAAQQTAQTYLNQARAYAQQLTAQAQGESAAFDKVYAEYRLAPRVTRQRMYYETMERVLSQVDKTIVEPRGVTPYLALPELKKRSVAPVAAPAGDGK</sequence>
<name>A0A3B0RZ02_9ZZZZ</name>
<evidence type="ECO:0000256" key="1">
    <source>
        <dbReference type="ARBA" id="ARBA00004370"/>
    </source>
</evidence>
<dbReference type="GO" id="GO:0016020">
    <property type="term" value="C:membrane"/>
    <property type="evidence" value="ECO:0007669"/>
    <property type="project" value="UniProtKB-SubCell"/>
</dbReference>
<dbReference type="PANTHER" id="PTHR43327:SF2">
    <property type="entry name" value="MODULATOR OF FTSH PROTEASE HFLK"/>
    <property type="match status" value="1"/>
</dbReference>
<dbReference type="Gene3D" id="3.30.479.30">
    <property type="entry name" value="Band 7 domain"/>
    <property type="match status" value="1"/>
</dbReference>
<keyword evidence="5 7" id="KW-0472">Membrane</keyword>
<gene>
    <name evidence="9" type="ORF">MNBD_ALPHA04-917</name>
</gene>
<dbReference type="NCBIfam" id="TIGR01933">
    <property type="entry name" value="hflK"/>
    <property type="match status" value="1"/>
</dbReference>
<comment type="similarity">
    <text evidence="2">Belongs to the band 7/mec-2 family. HflK subfamily.</text>
</comment>
<dbReference type="InterPro" id="IPR050710">
    <property type="entry name" value="Band7/mec-2_domain"/>
</dbReference>
<evidence type="ECO:0000256" key="7">
    <source>
        <dbReference type="SAM" id="Phobius"/>
    </source>
</evidence>
<evidence type="ECO:0000256" key="3">
    <source>
        <dbReference type="ARBA" id="ARBA00022692"/>
    </source>
</evidence>
<dbReference type="AlphaFoldDB" id="A0A3B0RZ02"/>
<protein>
    <submittedName>
        <fullName evidence="9">HflK protein</fullName>
    </submittedName>
</protein>
<evidence type="ECO:0000256" key="5">
    <source>
        <dbReference type="ARBA" id="ARBA00023136"/>
    </source>
</evidence>
<proteinExistence type="inferred from homology"/>
<dbReference type="SUPFAM" id="SSF117892">
    <property type="entry name" value="Band 7/SPFH domain"/>
    <property type="match status" value="1"/>
</dbReference>
<evidence type="ECO:0000256" key="4">
    <source>
        <dbReference type="ARBA" id="ARBA00022989"/>
    </source>
</evidence>
<dbReference type="InterPro" id="IPR001107">
    <property type="entry name" value="Band_7"/>
</dbReference>
<feature type="region of interest" description="Disordered" evidence="6">
    <location>
        <begin position="30"/>
        <end position="69"/>
    </location>
</feature>
<dbReference type="PANTHER" id="PTHR43327">
    <property type="entry name" value="STOMATIN-LIKE PROTEIN 2, MITOCHONDRIAL"/>
    <property type="match status" value="1"/>
</dbReference>
<dbReference type="InterPro" id="IPR036013">
    <property type="entry name" value="Band_7/SPFH_dom_sf"/>
</dbReference>
<feature type="transmembrane region" description="Helical" evidence="7">
    <location>
        <begin position="95"/>
        <end position="113"/>
    </location>
</feature>
<dbReference type="InterPro" id="IPR010201">
    <property type="entry name" value="HflK"/>
</dbReference>
<dbReference type="CDD" id="cd03404">
    <property type="entry name" value="SPFH_HflK"/>
    <property type="match status" value="1"/>
</dbReference>
<evidence type="ECO:0000256" key="2">
    <source>
        <dbReference type="ARBA" id="ARBA00006971"/>
    </source>
</evidence>
<evidence type="ECO:0000256" key="6">
    <source>
        <dbReference type="SAM" id="MobiDB-lite"/>
    </source>
</evidence>
<dbReference type="EMBL" id="UOEF01000282">
    <property type="protein sequence ID" value="VAV99154.1"/>
    <property type="molecule type" value="Genomic_DNA"/>
</dbReference>
<reference evidence="9" key="1">
    <citation type="submission" date="2018-06" db="EMBL/GenBank/DDBJ databases">
        <authorList>
            <person name="Zhirakovskaya E."/>
        </authorList>
    </citation>
    <scope>NUCLEOTIDE SEQUENCE</scope>
</reference>
<feature type="compositionally biased region" description="Gly residues" evidence="6">
    <location>
        <begin position="30"/>
        <end position="66"/>
    </location>
</feature>
<accession>A0A3B0RZ02</accession>
<keyword evidence="4 7" id="KW-1133">Transmembrane helix</keyword>
<evidence type="ECO:0000313" key="9">
    <source>
        <dbReference type="EMBL" id="VAV99154.1"/>
    </source>
</evidence>
<organism evidence="9">
    <name type="scientific">hydrothermal vent metagenome</name>
    <dbReference type="NCBI Taxonomy" id="652676"/>
    <lineage>
        <taxon>unclassified sequences</taxon>
        <taxon>metagenomes</taxon>
        <taxon>ecological metagenomes</taxon>
    </lineage>
</organism>
<keyword evidence="3 7" id="KW-0812">Transmembrane</keyword>
<feature type="domain" description="Band 7" evidence="8">
    <location>
        <begin position="111"/>
        <end position="277"/>
    </location>
</feature>
<dbReference type="SMART" id="SM00244">
    <property type="entry name" value="PHB"/>
    <property type="match status" value="1"/>
</dbReference>